<gene>
    <name evidence="1" type="ORF">CPRO_02580</name>
    <name evidence="2" type="ORF">SAMN02745151_00094</name>
</gene>
<reference evidence="4" key="4">
    <citation type="submission" date="2016-11" db="EMBL/GenBank/DDBJ databases">
        <authorList>
            <person name="Jaros S."/>
            <person name="Januszkiewicz K."/>
            <person name="Wedrychowicz H."/>
        </authorList>
    </citation>
    <scope>NUCLEOTIDE SEQUENCE [LARGE SCALE GENOMIC DNA]</scope>
    <source>
        <strain evidence="4">DSM 1682</strain>
    </source>
</reference>
<dbReference type="Proteomes" id="UP000068026">
    <property type="component" value="Chromosome"/>
</dbReference>
<accession>A0A110A6R0</accession>
<evidence type="ECO:0000313" key="3">
    <source>
        <dbReference type="Proteomes" id="UP000068026"/>
    </source>
</evidence>
<reference evidence="1 3" key="1">
    <citation type="journal article" date="2016" name="Genome Announc.">
        <title>Complete Genome Sequence of the Amino Acid-Fermenting Clostridium propionicum X2 (DSM 1682).</title>
        <authorList>
            <person name="Poehlein A."/>
            <person name="Schlien K."/>
            <person name="Chowdhury N.P."/>
            <person name="Gottschalk G."/>
            <person name="Buckel W."/>
            <person name="Daniel R."/>
        </authorList>
    </citation>
    <scope>NUCLEOTIDE SEQUENCE [LARGE SCALE GENOMIC DNA]</scope>
    <source>
        <strain evidence="1 3">X2</strain>
    </source>
</reference>
<evidence type="ECO:0000313" key="1">
    <source>
        <dbReference type="EMBL" id="AMJ39881.1"/>
    </source>
</evidence>
<dbReference type="OrthoDB" id="9883122at2"/>
<protein>
    <submittedName>
        <fullName evidence="2">Uncharacterized protein</fullName>
    </submittedName>
</protein>
<name>A0A110A6R0_ANAPI</name>
<keyword evidence="3" id="KW-1185">Reference proteome</keyword>
<evidence type="ECO:0000313" key="4">
    <source>
        <dbReference type="Proteomes" id="UP000184204"/>
    </source>
</evidence>
<dbReference type="KEGG" id="cpro:CPRO_02580"/>
<sequence length="60" mass="7077">MKIFQDISTLKPELAKEIAHNDSDMKRFYTLTTEERQDILGRISEHNSLRELEKANGERE</sequence>
<reference evidence="3" key="2">
    <citation type="submission" date="2016-01" db="EMBL/GenBank/DDBJ databases">
        <authorList>
            <person name="Poehlein A."/>
            <person name="Schlien K."/>
            <person name="Gottschalk G."/>
            <person name="Buckel W."/>
            <person name="Daniel R."/>
        </authorList>
    </citation>
    <scope>NUCLEOTIDE SEQUENCE [LARGE SCALE GENOMIC DNA]</scope>
    <source>
        <strain evidence="3">X2</strain>
    </source>
</reference>
<reference evidence="2" key="3">
    <citation type="submission" date="2016-11" db="EMBL/GenBank/DDBJ databases">
        <authorList>
            <person name="Varghese N."/>
            <person name="Submissions S."/>
        </authorList>
    </citation>
    <scope>NUCLEOTIDE SEQUENCE</scope>
    <source>
        <strain evidence="2">DSM 1682</strain>
    </source>
</reference>
<dbReference type="EMBL" id="CP014223">
    <property type="protein sequence ID" value="AMJ39881.1"/>
    <property type="molecule type" value="Genomic_DNA"/>
</dbReference>
<dbReference type="Proteomes" id="UP000184204">
    <property type="component" value="Unassembled WGS sequence"/>
</dbReference>
<organism evidence="2 4">
    <name type="scientific">Anaerotignum propionicum DSM 1682</name>
    <dbReference type="NCBI Taxonomy" id="991789"/>
    <lineage>
        <taxon>Bacteria</taxon>
        <taxon>Bacillati</taxon>
        <taxon>Bacillota</taxon>
        <taxon>Clostridia</taxon>
        <taxon>Lachnospirales</taxon>
        <taxon>Anaerotignaceae</taxon>
        <taxon>Anaerotignum</taxon>
    </lineage>
</organism>
<dbReference type="EMBL" id="FQUA01000001">
    <property type="protein sequence ID" value="SHE27611.1"/>
    <property type="molecule type" value="Genomic_DNA"/>
</dbReference>
<dbReference type="AlphaFoldDB" id="A0A110A6R0"/>
<evidence type="ECO:0000313" key="2">
    <source>
        <dbReference type="EMBL" id="SHE27611.1"/>
    </source>
</evidence>
<proteinExistence type="predicted"/>
<dbReference type="RefSeq" id="WP_066046942.1">
    <property type="nucleotide sequence ID" value="NZ_CP014223.1"/>
</dbReference>